<keyword evidence="1" id="KW-0732">Signal</keyword>
<reference evidence="3" key="1">
    <citation type="journal article" date="2014" name="Int. J. Syst. Evol. Microbiol.">
        <title>Complete genome sequence of Corynebacterium casei LMG S-19264T (=DSM 44701T), isolated from a smear-ripened cheese.</title>
        <authorList>
            <consortium name="US DOE Joint Genome Institute (JGI-PGF)"/>
            <person name="Walter F."/>
            <person name="Albersmeier A."/>
            <person name="Kalinowski J."/>
            <person name="Ruckert C."/>
        </authorList>
    </citation>
    <scope>NUCLEOTIDE SEQUENCE</scope>
    <source>
        <strain evidence="3">KCTC 12343</strain>
    </source>
</reference>
<dbReference type="EMBL" id="BMWV01000005">
    <property type="protein sequence ID" value="GGY42741.1"/>
    <property type="molecule type" value="Genomic_DNA"/>
</dbReference>
<dbReference type="AlphaFoldDB" id="A0A411X0G5"/>
<sequence length="368" mass="38679">MKKLASVLALASAFLAAGSATAAPTFNFQFVAGTSLQAQQGFIEAANRWSSVLTDNVVINLTVGFNPLAPNILGQAQSARESYSYSEFRDGLVGDISSANDVTATGSLSSGNSFGMLLNRTANNPNGTGSATTYVDNDGDDNNAVVNVTSASAKAIGLATSGQTLQGCIGSCDGFIQFNSQFTFDFNPNDGVSSGAYDFVGVAAHEIGHTLGFTSGVDVLDYNSTSPDFYNDDEFVFVSSLDLFRYSSESAEEGVIDWSADDRDKYFSIDGGVTDLAGFSTGVTHGDGRQNSHWKDDLYIGLMDPTAGLGEVLAISQEDVLAMDVIGWNVSPVPEPSTYAMLGAGLLLLGGRARKLAKKSKNISQKQK</sequence>
<dbReference type="GO" id="GO:0008237">
    <property type="term" value="F:metallopeptidase activity"/>
    <property type="evidence" value="ECO:0007669"/>
    <property type="project" value="InterPro"/>
</dbReference>
<dbReference type="Proteomes" id="UP000292307">
    <property type="component" value="Chromosome"/>
</dbReference>
<evidence type="ECO:0000313" key="5">
    <source>
        <dbReference type="Proteomes" id="UP000292307"/>
    </source>
</evidence>
<protein>
    <submittedName>
        <fullName evidence="4">PEP-CTERM sorting domain-containing protein</fullName>
    </submittedName>
</protein>
<evidence type="ECO:0000313" key="6">
    <source>
        <dbReference type="Proteomes" id="UP000628442"/>
    </source>
</evidence>
<evidence type="ECO:0000259" key="2">
    <source>
        <dbReference type="Pfam" id="PF07589"/>
    </source>
</evidence>
<dbReference type="NCBIfam" id="NF038122">
    <property type="entry name" value="metallo_LGF"/>
    <property type="match status" value="1"/>
</dbReference>
<reference evidence="4 5" key="2">
    <citation type="submission" date="2019-02" db="EMBL/GenBank/DDBJ databases">
        <title>Draft Genome Sequences of Six Type Strains of the Genus Massilia.</title>
        <authorList>
            <person name="Miess H."/>
            <person name="Frediansyhah A."/>
            <person name="Gross H."/>
        </authorList>
    </citation>
    <scope>NUCLEOTIDE SEQUENCE [LARGE SCALE GENOMIC DNA]</scope>
    <source>
        <strain evidence="4 5">DSM 17472</strain>
    </source>
</reference>
<dbReference type="Pfam" id="PF07589">
    <property type="entry name" value="PEP-CTERM"/>
    <property type="match status" value="1"/>
</dbReference>
<evidence type="ECO:0000313" key="3">
    <source>
        <dbReference type="EMBL" id="GGY42741.1"/>
    </source>
</evidence>
<dbReference type="RefSeq" id="WP_131146563.1">
    <property type="nucleotide sequence ID" value="NZ_BMWV01000005.1"/>
</dbReference>
<feature type="signal peptide" evidence="1">
    <location>
        <begin position="1"/>
        <end position="22"/>
    </location>
</feature>
<organism evidence="3 6">
    <name type="scientific">Pseudoduganella albidiflava</name>
    <dbReference type="NCBI Taxonomy" id="321983"/>
    <lineage>
        <taxon>Bacteria</taxon>
        <taxon>Pseudomonadati</taxon>
        <taxon>Pseudomonadota</taxon>
        <taxon>Betaproteobacteria</taxon>
        <taxon>Burkholderiales</taxon>
        <taxon>Oxalobacteraceae</taxon>
        <taxon>Telluria group</taxon>
        <taxon>Pseudoduganella</taxon>
    </lineage>
</organism>
<dbReference type="Gene3D" id="3.40.390.10">
    <property type="entry name" value="Collagenase (Catalytic Domain)"/>
    <property type="match status" value="1"/>
</dbReference>
<dbReference type="SUPFAM" id="SSF55486">
    <property type="entry name" value="Metalloproteases ('zincins'), catalytic domain"/>
    <property type="match status" value="1"/>
</dbReference>
<dbReference type="NCBIfam" id="TIGR02595">
    <property type="entry name" value="PEP_CTERM"/>
    <property type="match status" value="1"/>
</dbReference>
<keyword evidence="5" id="KW-1185">Reference proteome</keyword>
<evidence type="ECO:0000313" key="4">
    <source>
        <dbReference type="EMBL" id="QBI02450.1"/>
    </source>
</evidence>
<dbReference type="InterPro" id="IPR013424">
    <property type="entry name" value="Ice-binding_C"/>
</dbReference>
<reference evidence="3" key="3">
    <citation type="submission" date="2022-12" db="EMBL/GenBank/DDBJ databases">
        <authorList>
            <person name="Sun Q."/>
            <person name="Kim S."/>
        </authorList>
    </citation>
    <scope>NUCLEOTIDE SEQUENCE</scope>
    <source>
        <strain evidence="3">KCTC 12343</strain>
    </source>
</reference>
<gene>
    <name evidence="4" type="ORF">EYF70_17575</name>
    <name evidence="3" type="ORF">GCM10007387_25940</name>
</gene>
<evidence type="ECO:0000256" key="1">
    <source>
        <dbReference type="SAM" id="SignalP"/>
    </source>
</evidence>
<dbReference type="Proteomes" id="UP000628442">
    <property type="component" value="Unassembled WGS sequence"/>
</dbReference>
<dbReference type="InterPro" id="IPR024079">
    <property type="entry name" value="MetalloPept_cat_dom_sf"/>
</dbReference>
<dbReference type="EMBL" id="CP036401">
    <property type="protein sequence ID" value="QBI02450.1"/>
    <property type="molecule type" value="Genomic_DNA"/>
</dbReference>
<dbReference type="OrthoDB" id="8198236at2"/>
<feature type="chain" id="PRO_5044601805" evidence="1">
    <location>
        <begin position="23"/>
        <end position="368"/>
    </location>
</feature>
<name>A0A411X0G5_9BURK</name>
<proteinExistence type="predicted"/>
<accession>A0A411X0G5</accession>
<feature type="domain" description="Ice-binding protein C-terminal" evidence="2">
    <location>
        <begin position="332"/>
        <end position="355"/>
    </location>
</feature>